<dbReference type="Proteomes" id="UP001138997">
    <property type="component" value="Unassembled WGS sequence"/>
</dbReference>
<protein>
    <submittedName>
        <fullName evidence="7">SDR family oxidoreductase</fullName>
    </submittedName>
</protein>
<dbReference type="InterPro" id="IPR009081">
    <property type="entry name" value="PP-bd_ACP"/>
</dbReference>
<accession>A0A9X1NNI9</accession>
<evidence type="ECO:0000313" key="7">
    <source>
        <dbReference type="EMBL" id="MCD5316401.1"/>
    </source>
</evidence>
<evidence type="ECO:0000259" key="5">
    <source>
        <dbReference type="PROSITE" id="PS50075"/>
    </source>
</evidence>
<evidence type="ECO:0000313" key="8">
    <source>
        <dbReference type="Proteomes" id="UP001138997"/>
    </source>
</evidence>
<evidence type="ECO:0000256" key="1">
    <source>
        <dbReference type="ARBA" id="ARBA00022450"/>
    </source>
</evidence>
<sequence>MHQPVIATTPLEHPDGRLLAAITATGALGVLDLGRHAPSARRALAEARTWHSGPLTVRLPCALGLDGSWPTEVERVIAPIETALQEDLFKSLTVLAEVTDGEQARTAIAAGAAGLIVRGNESGGAVGELSTFVLLQQVLDLAAHQQVPVWAAGGIGPHTAAAVIAGGGAGVVLDTQLALLAESDLPDRDPLVARLLRGMDGTESRVRAGHRVVARVRTPEAELAALDQAAVLERLGGALLPIGQDAYLAAQFADDYGTVARTISAVRASIEAVPDAAPLDPEVLGTSVGVAQGPMTRVSDQPAFAAAVSAGGALPFIALALADGPRSVELLSQTAELIPDAPWGAGILGFVPDDLRAVQLEAIRQARPSHVIIAGGRPAQAAALEQEGIATFLHVPSPILLEQFLRSGARRFVLEGAECGGHVGPRNSFPLWEAQIQVLLSNLDSIDGSGQATVLFAGGIHDERSAAMIAALAAPLVRRGVRVGLLMGSAYLFTAEAVATAAVHDVFQQQVLAATSTALLETAPGHSTRCVVSPFTAEFERVRSERRRQQVAEQQIWAELEDLNVGRLRIAAKALRRTSDGLVPVAEPEQVDQGLFMAGQVSVLRSSATTIAQLHWEVSVGAAEFLHNRQAELVELSKSELTADSDVAIVGMACVFPDAPDLGTYWSNVLAGHDAVREVPLERWDPDVYWDPTGDSETTTPSKWGGFIPRTPFDALRYGIPPSALSSIEPVQLLALDVARQALDDAFGERPYQRERTSVVFGAESGSDLASATVLRATLPAYYGKVPGGLDEQLPGLTADSFPGMLANVISGRIANRLDLGGSNFIVDAACASSLAALDIARKELITGSSDVVVCGGADLHNGIGDYLLFSSVHALSPSGRSRPFSADADGIGLGEGVACVVLKRRADAERDGDRIYAVIKGVGSASDGRSLGLTAPRREGQKAALERAYTDAGLPPAEVGLLEAHGTGTVVGDRTELNALTEVFLEAGAQPAAATLGSVKSLIGHTKCAAGLAGLIKAALAVSTGILPPSGTMERPNPAWSPTTSPFTFSTRARPWGAAGSQRLAGVSAFGFGGTNFHTVLAGAETAPARTGWPHWPAELLVLRGPDDDTVRADLAWLNDLLDIDEKAGRPWPLRDVMAAAAQRTALRSGPVRVAIVAGGLDELRTLVARALAGESDAVAGLHTWDPQEQENGKVAFLYPGQGSQRPHAFGQLLAAFPELQRFLPLAGEHPQTMFPAAAFDERTAADQLAAVTDTRVAQPALGIAGLVVSDLLAKVGVRPDLAGGHSYGELVALHAAGVLDAATLMQLSRARAEAISQVAGDLPGGMAAVALDGRRTAELLAELQVPGTVTVANLNHPRQTVIAGPADAIEWAVTQIREGGHSARPLNVAGAFHSPALAGAGDLFAQTLAEAPIGEPTIDVFANRTAGVYPAGAEAIRAELARQIASPVRFAEQIEAMYQAGARIFVETGPGRVLSGFVDAVLADRPHRTVTVRPGRNAELTEFLQALAQLAVAGVPVNTAPLYRGRATALPAEPSTWRRPGWIVDGQLVRTANGDLLPGGLRPAQRLPEPTLTQTHSGAPAPVPAPGQNEQLIAEFIRTSREMLAAQRDVLLTHLGATSVAPPAPVAPIAPAPALPALPTPAVATPEPVTAAAPVAVDVATVVKTVISEHTGYPAEMIEPELDLESDLSIDSIKRMEIAARLVTRITPDTVPDDTQLEDLSRARTAAAITTWLTAHAGPSTPAAPEAPAAIDVAAVVKTVISEHTGYPTEMIEPELDLESDLSIDSIKRMEIAARLVTRITPDTVPDDTQLEDLSRARTAAAITTWLTAHATPSRPEPAPRGERPERYRWEAVELPALATPGAAAMAGKRVLLIGGDTGLSNALATALSALEADPVIGGPDTDPTGFDAVLYLLLTADPATPVLPEAFTDIQTVLTGKARSLLVVAGLAPGDLSGRSAAVVGMRGLIRTAAREFPETNVKLVETDELAEPGTVAQHLCAELLGHDLNPVVLRQDGQRRAPFPRRADLPALATSGAGPGDDGSAEAEALGLTRDSVILVIGGARGITSRITATLAAAGRCTFVLAGRTPPAEGPEEPFTASATTLEELRTAFVARGDLPLKEMEKTVRRILAQRELAQTLKAVQRSGSTADYRTVDVLDVDQARQLVKEVYQQYGRLDGIVYGAGVTVDQLVSRTTMSSFRLVYDTKVEGVSALLEAAAELPVPPGFAVLFGSVATVIGSRGQVGYAAANDALESICHDWAARTGSRAFTVHWGPWAPVGIHAGMVSPELERDFARRNLALIDPEQGPMCLLKELAWGAGENLSTVIWSPSGWLDA</sequence>
<keyword evidence="8" id="KW-1185">Reference proteome</keyword>
<dbReference type="InterPro" id="IPR014043">
    <property type="entry name" value="Acyl_transferase_dom"/>
</dbReference>
<dbReference type="PROSITE" id="PS00606">
    <property type="entry name" value="KS3_1"/>
    <property type="match status" value="1"/>
</dbReference>
<evidence type="ECO:0000256" key="3">
    <source>
        <dbReference type="ARBA" id="ARBA00022679"/>
    </source>
</evidence>
<proteinExistence type="predicted"/>
<dbReference type="Gene3D" id="1.10.1200.10">
    <property type="entry name" value="ACP-like"/>
    <property type="match status" value="2"/>
</dbReference>
<dbReference type="Gene3D" id="3.40.47.10">
    <property type="match status" value="1"/>
</dbReference>
<reference evidence="7" key="1">
    <citation type="submission" date="2021-11" db="EMBL/GenBank/DDBJ databases">
        <title>Streptomyces corallinus and Kineosporia corallina sp. nov., two new coral-derived marine actinobacteria.</title>
        <authorList>
            <person name="Buangrab K."/>
            <person name="Sutthacheep M."/>
            <person name="Yeemin T."/>
            <person name="Harunari E."/>
            <person name="Igarashi Y."/>
            <person name="Sripreechasak P."/>
            <person name="Kanchanasin P."/>
            <person name="Tanasupawat S."/>
            <person name="Phongsopitanun W."/>
        </authorList>
    </citation>
    <scope>NUCLEOTIDE SEQUENCE</scope>
    <source>
        <strain evidence="7">JCM 31032</strain>
    </source>
</reference>
<dbReference type="EMBL" id="JAJOMB010000029">
    <property type="protein sequence ID" value="MCD5316401.1"/>
    <property type="molecule type" value="Genomic_DNA"/>
</dbReference>
<dbReference type="InterPro" id="IPR013968">
    <property type="entry name" value="PKS_KR"/>
</dbReference>
<feature type="domain" description="Carrier" evidence="5">
    <location>
        <begin position="1659"/>
        <end position="1739"/>
    </location>
</feature>
<dbReference type="PROSITE" id="PS52004">
    <property type="entry name" value="KS3_2"/>
    <property type="match status" value="1"/>
</dbReference>
<dbReference type="PANTHER" id="PTHR43074">
    <property type="entry name" value="OMEGA-3 POLYUNSATURATED FATTY ACID SYNTHASE PFAB-RELATED"/>
    <property type="match status" value="1"/>
</dbReference>
<dbReference type="InterPro" id="IPR016036">
    <property type="entry name" value="Malonyl_transacylase_ACP-bd"/>
</dbReference>
<dbReference type="PANTHER" id="PTHR43074:SF1">
    <property type="entry name" value="BETA-KETOACYL SYNTHASE FAMILY PROTEIN-RELATED"/>
    <property type="match status" value="1"/>
</dbReference>
<dbReference type="SUPFAM" id="SSF55048">
    <property type="entry name" value="Probable ACP-binding domain of malonyl-CoA ACP transacylase"/>
    <property type="match status" value="1"/>
</dbReference>
<dbReference type="InterPro" id="IPR052568">
    <property type="entry name" value="PKS-FAS_Synthase"/>
</dbReference>
<dbReference type="InterPro" id="IPR018201">
    <property type="entry name" value="Ketoacyl_synth_AS"/>
</dbReference>
<feature type="region of interest" description="Disordered" evidence="4">
    <location>
        <begin position="2023"/>
        <end position="2046"/>
    </location>
</feature>
<dbReference type="Pfam" id="PF00698">
    <property type="entry name" value="Acyl_transf_1"/>
    <property type="match status" value="1"/>
</dbReference>
<dbReference type="SUPFAM" id="SSF51735">
    <property type="entry name" value="NAD(P)-binding Rossmann-fold domains"/>
    <property type="match status" value="2"/>
</dbReference>
<dbReference type="Gene3D" id="3.40.50.720">
    <property type="entry name" value="NAD(P)-binding Rossmann-like Domain"/>
    <property type="match status" value="1"/>
</dbReference>
<dbReference type="InterPro" id="IPR016035">
    <property type="entry name" value="Acyl_Trfase/lysoPLipase"/>
</dbReference>
<dbReference type="SMART" id="SM00825">
    <property type="entry name" value="PKS_KS"/>
    <property type="match status" value="1"/>
</dbReference>
<dbReference type="Pfam" id="PF00109">
    <property type="entry name" value="ketoacyl-synt"/>
    <property type="match status" value="1"/>
</dbReference>
<feature type="region of interest" description="Disordered" evidence="4">
    <location>
        <begin position="1556"/>
        <end position="1589"/>
    </location>
</feature>
<dbReference type="Gene3D" id="3.40.366.10">
    <property type="entry name" value="Malonyl-Coenzyme A Acyl Carrier Protein, domain 2"/>
    <property type="match status" value="1"/>
</dbReference>
<dbReference type="CDD" id="cd00833">
    <property type="entry name" value="PKS"/>
    <property type="match status" value="1"/>
</dbReference>
<evidence type="ECO:0000256" key="4">
    <source>
        <dbReference type="SAM" id="MobiDB-lite"/>
    </source>
</evidence>
<comment type="caution">
    <text evidence="7">The sequence shown here is derived from an EMBL/GenBank/DDBJ whole genome shotgun (WGS) entry which is preliminary data.</text>
</comment>
<dbReference type="InterPro" id="IPR013785">
    <property type="entry name" value="Aldolase_TIM"/>
</dbReference>
<dbReference type="SUPFAM" id="SSF47336">
    <property type="entry name" value="ACP-like"/>
    <property type="match status" value="2"/>
</dbReference>
<dbReference type="InterPro" id="IPR057326">
    <property type="entry name" value="KR_dom"/>
</dbReference>
<dbReference type="InterPro" id="IPR014030">
    <property type="entry name" value="Ketoacyl_synth_N"/>
</dbReference>
<dbReference type="Gene3D" id="3.20.20.70">
    <property type="entry name" value="Aldolase class I"/>
    <property type="match status" value="2"/>
</dbReference>
<dbReference type="RefSeq" id="WP_231449250.1">
    <property type="nucleotide sequence ID" value="NZ_JAJOMB010000029.1"/>
</dbReference>
<dbReference type="SMART" id="SM00827">
    <property type="entry name" value="PKS_AT"/>
    <property type="match status" value="1"/>
</dbReference>
<dbReference type="Pfam" id="PF03060">
    <property type="entry name" value="NMO"/>
    <property type="match status" value="2"/>
</dbReference>
<dbReference type="SUPFAM" id="SSF51412">
    <property type="entry name" value="Inosine monophosphate dehydrogenase (IMPDH)"/>
    <property type="match status" value="2"/>
</dbReference>
<gene>
    <name evidence="7" type="ORF">LR394_36440</name>
</gene>
<dbReference type="InterPro" id="IPR020841">
    <property type="entry name" value="PKS_Beta-ketoAc_synthase_dom"/>
</dbReference>
<keyword evidence="2" id="KW-0597">Phosphoprotein</keyword>
<feature type="domain" description="Ketosynthase family 3 (KS3)" evidence="6">
    <location>
        <begin position="644"/>
        <end position="1084"/>
    </location>
</feature>
<evidence type="ECO:0000259" key="6">
    <source>
        <dbReference type="PROSITE" id="PS52004"/>
    </source>
</evidence>
<dbReference type="SMART" id="SM00822">
    <property type="entry name" value="PKS_KR"/>
    <property type="match status" value="1"/>
</dbReference>
<dbReference type="InterPro" id="IPR016039">
    <property type="entry name" value="Thiolase-like"/>
</dbReference>
<dbReference type="InterPro" id="IPR036736">
    <property type="entry name" value="ACP-like_sf"/>
</dbReference>
<organism evidence="7 8">
    <name type="scientific">Kineosporia babensis</name>
    <dbReference type="NCBI Taxonomy" id="499548"/>
    <lineage>
        <taxon>Bacteria</taxon>
        <taxon>Bacillati</taxon>
        <taxon>Actinomycetota</taxon>
        <taxon>Actinomycetes</taxon>
        <taxon>Kineosporiales</taxon>
        <taxon>Kineosporiaceae</taxon>
        <taxon>Kineosporia</taxon>
    </lineage>
</organism>
<dbReference type="InterPro" id="IPR014031">
    <property type="entry name" value="Ketoacyl_synth_C"/>
</dbReference>
<dbReference type="PROSITE" id="PS50075">
    <property type="entry name" value="CARRIER"/>
    <property type="match status" value="1"/>
</dbReference>
<keyword evidence="3" id="KW-0808">Transferase</keyword>
<dbReference type="SUPFAM" id="SSF53901">
    <property type="entry name" value="Thiolase-like"/>
    <property type="match status" value="1"/>
</dbReference>
<name>A0A9X1NNI9_9ACTN</name>
<dbReference type="GO" id="GO:0004315">
    <property type="term" value="F:3-oxoacyl-[acyl-carrier-protein] synthase activity"/>
    <property type="evidence" value="ECO:0007669"/>
    <property type="project" value="InterPro"/>
</dbReference>
<keyword evidence="1" id="KW-0596">Phosphopantetheine</keyword>
<dbReference type="Pfam" id="PF02801">
    <property type="entry name" value="Ketoacyl-synt_C"/>
    <property type="match status" value="1"/>
</dbReference>
<dbReference type="GO" id="GO:0006633">
    <property type="term" value="P:fatty acid biosynthetic process"/>
    <property type="evidence" value="ECO:0007669"/>
    <property type="project" value="InterPro"/>
</dbReference>
<dbReference type="SUPFAM" id="SSF52151">
    <property type="entry name" value="FabD/lysophospholipase-like"/>
    <property type="match status" value="1"/>
</dbReference>
<dbReference type="InterPro" id="IPR001227">
    <property type="entry name" value="Ac_transferase_dom_sf"/>
</dbReference>
<evidence type="ECO:0000256" key="2">
    <source>
        <dbReference type="ARBA" id="ARBA00022553"/>
    </source>
</evidence>
<dbReference type="Gene3D" id="3.30.70.250">
    <property type="entry name" value="Malonyl-CoA ACP transacylase, ACP-binding"/>
    <property type="match status" value="1"/>
</dbReference>
<dbReference type="InterPro" id="IPR036291">
    <property type="entry name" value="NAD(P)-bd_dom_sf"/>
</dbReference>
<dbReference type="Pfam" id="PF08659">
    <property type="entry name" value="KR"/>
    <property type="match status" value="1"/>
</dbReference>